<gene>
    <name evidence="8" type="primary">cas2</name>
    <name evidence="9" type="ORF">C471_02160</name>
</gene>
<keyword evidence="3 8" id="KW-0479">Metal-binding</keyword>
<dbReference type="CDD" id="cd09725">
    <property type="entry name" value="Cas2_I_II_III"/>
    <property type="match status" value="1"/>
</dbReference>
<keyword evidence="5 8" id="KW-0378">Hydrolase</keyword>
<name>M0E6S5_9EURY</name>
<dbReference type="InterPro" id="IPR019199">
    <property type="entry name" value="Virulence_VapD/CRISPR_Cas2"/>
</dbReference>
<dbReference type="NCBIfam" id="TIGR01573">
    <property type="entry name" value="cas2"/>
    <property type="match status" value="1"/>
</dbReference>
<dbReference type="GO" id="GO:0051607">
    <property type="term" value="P:defense response to virus"/>
    <property type="evidence" value="ECO:0007669"/>
    <property type="project" value="UniProtKB-UniRule"/>
</dbReference>
<dbReference type="AlphaFoldDB" id="M0E6S5"/>
<dbReference type="GO" id="GO:0016787">
    <property type="term" value="F:hydrolase activity"/>
    <property type="evidence" value="ECO:0007669"/>
    <property type="project" value="UniProtKB-KW"/>
</dbReference>
<dbReference type="GO" id="GO:0043571">
    <property type="term" value="P:maintenance of CRISPR repeat elements"/>
    <property type="evidence" value="ECO:0007669"/>
    <property type="project" value="UniProtKB-UniRule"/>
</dbReference>
<dbReference type="SUPFAM" id="SSF143430">
    <property type="entry name" value="TTP0101/SSO1404-like"/>
    <property type="match status" value="1"/>
</dbReference>
<keyword evidence="4 8" id="KW-0255">Endonuclease</keyword>
<dbReference type="Gene3D" id="3.30.70.240">
    <property type="match status" value="1"/>
</dbReference>
<proteinExistence type="inferred from homology"/>
<comment type="cofactor">
    <cofactor evidence="1 8">
        <name>Mg(2+)</name>
        <dbReference type="ChEBI" id="CHEBI:18420"/>
    </cofactor>
</comment>
<keyword evidence="7 8" id="KW-0051">Antiviral defense</keyword>
<dbReference type="EMBL" id="AOJE01000010">
    <property type="protein sequence ID" value="ELZ42758.1"/>
    <property type="molecule type" value="Genomic_DNA"/>
</dbReference>
<dbReference type="PANTHER" id="PTHR34405">
    <property type="entry name" value="CRISPR-ASSOCIATED ENDORIBONUCLEASE CAS2"/>
    <property type="match status" value="1"/>
</dbReference>
<evidence type="ECO:0000256" key="8">
    <source>
        <dbReference type="HAMAP-Rule" id="MF_01471"/>
    </source>
</evidence>
<comment type="subunit">
    <text evidence="8">Homodimer, forms a heterotetramer with a Cas1 homodimer.</text>
</comment>
<keyword evidence="6 8" id="KW-0460">Magnesium</keyword>
<evidence type="ECO:0000256" key="5">
    <source>
        <dbReference type="ARBA" id="ARBA00022801"/>
    </source>
</evidence>
<dbReference type="InterPro" id="IPR021127">
    <property type="entry name" value="CRISPR_associated_Cas2"/>
</dbReference>
<dbReference type="eggNOG" id="arCOG04194">
    <property type="taxonomic scope" value="Archaea"/>
</dbReference>
<evidence type="ECO:0000256" key="3">
    <source>
        <dbReference type="ARBA" id="ARBA00022723"/>
    </source>
</evidence>
<dbReference type="PATRIC" id="fig|1227484.4.peg.441"/>
<evidence type="ECO:0000256" key="2">
    <source>
        <dbReference type="ARBA" id="ARBA00022722"/>
    </source>
</evidence>
<sequence length="87" mass="10100">MMYVVLVYDMEAERTQRMLKLCRRYLTHVQNSVLEGHITEGDLSKLRNSIEDLLITGESVIIYELSSETLVDRTVYGEDPAEDSRFL</sequence>
<dbReference type="Pfam" id="PF09827">
    <property type="entry name" value="CRISPR_Cas2"/>
    <property type="match status" value="1"/>
</dbReference>
<keyword evidence="10" id="KW-1185">Reference proteome</keyword>
<dbReference type="HAMAP" id="MF_01471">
    <property type="entry name" value="Cas2"/>
    <property type="match status" value="1"/>
</dbReference>
<evidence type="ECO:0000313" key="10">
    <source>
        <dbReference type="Proteomes" id="UP000011514"/>
    </source>
</evidence>
<evidence type="ECO:0000256" key="7">
    <source>
        <dbReference type="ARBA" id="ARBA00023118"/>
    </source>
</evidence>
<organism evidence="9 10">
    <name type="scientific">Halorubrum saccharovorum DSM 1137</name>
    <dbReference type="NCBI Taxonomy" id="1227484"/>
    <lineage>
        <taxon>Archaea</taxon>
        <taxon>Methanobacteriati</taxon>
        <taxon>Methanobacteriota</taxon>
        <taxon>Stenosarchaea group</taxon>
        <taxon>Halobacteria</taxon>
        <taxon>Halobacteriales</taxon>
        <taxon>Haloferacaceae</taxon>
        <taxon>Halorubrum</taxon>
    </lineage>
</organism>
<dbReference type="EC" id="3.1.-.-" evidence="8"/>
<feature type="binding site" evidence="8">
    <location>
        <position position="9"/>
    </location>
    <ligand>
        <name>Mg(2+)</name>
        <dbReference type="ChEBI" id="CHEBI:18420"/>
        <note>catalytic</note>
    </ligand>
</feature>
<comment type="similarity">
    <text evidence="8">Belongs to the CRISPR-associated endoribonuclease Cas2 protein family.</text>
</comment>
<evidence type="ECO:0000256" key="1">
    <source>
        <dbReference type="ARBA" id="ARBA00001946"/>
    </source>
</evidence>
<accession>M0E6S5</accession>
<comment type="function">
    <text evidence="8">CRISPR (clustered regularly interspaced short palindromic repeat), is an adaptive immune system that provides protection against mobile genetic elements (viruses, transposable elements and conjugative plasmids). CRISPR clusters contain sequences complementary to antecedent mobile elements and target invading nucleic acids. CRISPR clusters are transcribed and processed into CRISPR RNA (crRNA). Functions as a ssRNA-specific endoribonuclease. Involved in the integration of spacer DNA into the CRISPR cassette.</text>
</comment>
<dbReference type="GO" id="GO:0004521">
    <property type="term" value="F:RNA endonuclease activity"/>
    <property type="evidence" value="ECO:0007669"/>
    <property type="project" value="InterPro"/>
</dbReference>
<evidence type="ECO:0000256" key="4">
    <source>
        <dbReference type="ARBA" id="ARBA00022759"/>
    </source>
</evidence>
<evidence type="ECO:0000313" key="9">
    <source>
        <dbReference type="EMBL" id="ELZ42758.1"/>
    </source>
</evidence>
<protein>
    <recommendedName>
        <fullName evidence="8">CRISPR-associated endoribonuclease Cas2</fullName>
        <ecNumber evidence="8">3.1.-.-</ecNumber>
    </recommendedName>
</protein>
<keyword evidence="2 8" id="KW-0540">Nuclease</keyword>
<reference evidence="9 10" key="1">
    <citation type="journal article" date="2014" name="PLoS Genet.">
        <title>Phylogenetically driven sequencing of extremely halophilic archaea reveals strategies for static and dynamic osmo-response.</title>
        <authorList>
            <person name="Becker E.A."/>
            <person name="Seitzer P.M."/>
            <person name="Tritt A."/>
            <person name="Larsen D."/>
            <person name="Krusor M."/>
            <person name="Yao A.I."/>
            <person name="Wu D."/>
            <person name="Madern D."/>
            <person name="Eisen J.A."/>
            <person name="Darling A.E."/>
            <person name="Facciotti M.T."/>
        </authorList>
    </citation>
    <scope>NUCLEOTIDE SEQUENCE [LARGE SCALE GENOMIC DNA]</scope>
    <source>
        <strain evidence="9 10">DSM 1137</strain>
    </source>
</reference>
<dbReference type="GO" id="GO:0046872">
    <property type="term" value="F:metal ion binding"/>
    <property type="evidence" value="ECO:0007669"/>
    <property type="project" value="UniProtKB-UniRule"/>
</dbReference>
<comment type="caution">
    <text evidence="9">The sequence shown here is derived from an EMBL/GenBank/DDBJ whole genome shotgun (WGS) entry which is preliminary data.</text>
</comment>
<dbReference type="STRING" id="1227484.C471_02160"/>
<evidence type="ECO:0000256" key="6">
    <source>
        <dbReference type="ARBA" id="ARBA00022842"/>
    </source>
</evidence>
<dbReference type="Proteomes" id="UP000011514">
    <property type="component" value="Unassembled WGS sequence"/>
</dbReference>